<keyword evidence="2" id="KW-0813">Transport</keyword>
<reference evidence="14 15" key="1">
    <citation type="journal article" date="2012" name="J. Bacteriol.">
        <title>Complete Genome Sequence of Leptospirillum ferrooxidans Strain C2-3, Isolated from a Fresh Volcanic Ash Deposit on the Island of Miyake, Japan.</title>
        <authorList>
            <person name="Fujimura R."/>
            <person name="Sato Y."/>
            <person name="Nishizawa T."/>
            <person name="Oshima K."/>
            <person name="Kim S.-W."/>
            <person name="Hattori M."/>
            <person name="Kamijo T."/>
            <person name="Ohta H."/>
        </authorList>
    </citation>
    <scope>NUCLEOTIDE SEQUENCE [LARGE SCALE GENOMIC DNA]</scope>
    <source>
        <strain evidence="14 15">C2-3</strain>
    </source>
</reference>
<dbReference type="AlphaFoldDB" id="I0ILA5"/>
<dbReference type="HOGENOM" id="CLU_012963_0_0_0"/>
<comment type="subcellular location">
    <subcellularLocation>
        <location evidence="1">Cell outer membrane</location>
        <topology evidence="1">Multi-pass membrane protein</topology>
    </subcellularLocation>
</comment>
<dbReference type="PATRIC" id="fig|1162668.3.peg.382"/>
<evidence type="ECO:0000256" key="9">
    <source>
        <dbReference type="ARBA" id="ARBA00023237"/>
    </source>
</evidence>
<dbReference type="InterPro" id="IPR000531">
    <property type="entry name" value="Beta-barrel_TonB"/>
</dbReference>
<reference evidence="15" key="2">
    <citation type="submission" date="2012-03" db="EMBL/GenBank/DDBJ databases">
        <title>The complete genome sequence of the pioneer microbe on fresh volcanic deposit, Leptospirillum ferrooxidans strain C2-3.</title>
        <authorList>
            <person name="Fujimura R."/>
            <person name="Sato Y."/>
            <person name="Nishizawa T."/>
            <person name="Nanba K."/>
            <person name="Oshima K."/>
            <person name="Hattori M."/>
            <person name="Kamijo T."/>
            <person name="Ohta H."/>
        </authorList>
    </citation>
    <scope>NUCLEOTIDE SEQUENCE [LARGE SCALE GENOMIC DNA]</scope>
    <source>
        <strain evidence="15">C2-3</strain>
    </source>
</reference>
<keyword evidence="3" id="KW-1134">Transmembrane beta strand</keyword>
<proteinExistence type="inferred from homology"/>
<dbReference type="Gene3D" id="2.170.130.10">
    <property type="entry name" value="TonB-dependent receptor, plug domain"/>
    <property type="match status" value="1"/>
</dbReference>
<evidence type="ECO:0000256" key="2">
    <source>
        <dbReference type="ARBA" id="ARBA00022448"/>
    </source>
</evidence>
<feature type="compositionally biased region" description="Polar residues" evidence="11">
    <location>
        <begin position="545"/>
        <end position="556"/>
    </location>
</feature>
<dbReference type="Pfam" id="PF00593">
    <property type="entry name" value="TonB_dep_Rec_b-barrel"/>
    <property type="match status" value="1"/>
</dbReference>
<dbReference type="Pfam" id="PF07715">
    <property type="entry name" value="Plug"/>
    <property type="match status" value="1"/>
</dbReference>
<dbReference type="SUPFAM" id="SSF49478">
    <property type="entry name" value="Cna protein B-type domain"/>
    <property type="match status" value="2"/>
</dbReference>
<evidence type="ECO:0000256" key="10">
    <source>
        <dbReference type="RuleBase" id="RU003357"/>
    </source>
</evidence>
<evidence type="ECO:0000256" key="8">
    <source>
        <dbReference type="ARBA" id="ARBA00023170"/>
    </source>
</evidence>
<keyword evidence="4" id="KW-0812">Transmembrane</keyword>
<keyword evidence="15" id="KW-1185">Reference proteome</keyword>
<dbReference type="STRING" id="1162668.LFE_0332"/>
<dbReference type="GO" id="GO:0044718">
    <property type="term" value="P:siderophore transmembrane transport"/>
    <property type="evidence" value="ECO:0007669"/>
    <property type="project" value="TreeGrafter"/>
</dbReference>
<dbReference type="InterPro" id="IPR012910">
    <property type="entry name" value="Plug_dom"/>
</dbReference>
<keyword evidence="6 10" id="KW-0798">TonB box</keyword>
<keyword evidence="7 10" id="KW-0472">Membrane</keyword>
<dbReference type="GO" id="GO:0009279">
    <property type="term" value="C:cell outer membrane"/>
    <property type="evidence" value="ECO:0007669"/>
    <property type="project" value="UniProtKB-SubCell"/>
</dbReference>
<evidence type="ECO:0000256" key="4">
    <source>
        <dbReference type="ARBA" id="ARBA00022692"/>
    </source>
</evidence>
<dbReference type="Gene3D" id="2.40.170.20">
    <property type="entry name" value="TonB-dependent receptor, beta-barrel domain"/>
    <property type="match status" value="1"/>
</dbReference>
<evidence type="ECO:0000256" key="7">
    <source>
        <dbReference type="ARBA" id="ARBA00023136"/>
    </source>
</evidence>
<evidence type="ECO:0000256" key="5">
    <source>
        <dbReference type="ARBA" id="ARBA00022729"/>
    </source>
</evidence>
<dbReference type="Gene3D" id="2.60.40.1120">
    <property type="entry name" value="Carboxypeptidase-like, regulatory domain"/>
    <property type="match status" value="1"/>
</dbReference>
<dbReference type="InterPro" id="IPR039426">
    <property type="entry name" value="TonB-dep_rcpt-like"/>
</dbReference>
<dbReference type="InterPro" id="IPR013783">
    <property type="entry name" value="Ig-like_fold"/>
</dbReference>
<dbReference type="Gene3D" id="2.60.40.10">
    <property type="entry name" value="Immunoglobulins"/>
    <property type="match status" value="1"/>
</dbReference>
<evidence type="ECO:0000256" key="1">
    <source>
        <dbReference type="ARBA" id="ARBA00004571"/>
    </source>
</evidence>
<feature type="region of interest" description="Disordered" evidence="11">
    <location>
        <begin position="545"/>
        <end position="569"/>
    </location>
</feature>
<gene>
    <name evidence="14" type="ordered locus">LFE_0332</name>
</gene>
<evidence type="ECO:0000256" key="6">
    <source>
        <dbReference type="ARBA" id="ARBA00023077"/>
    </source>
</evidence>
<keyword evidence="9" id="KW-0998">Cell outer membrane</keyword>
<comment type="similarity">
    <text evidence="10">Belongs to the TonB-dependent receptor family.</text>
</comment>
<dbReference type="KEGG" id="lfc:LFE_0332"/>
<dbReference type="PANTHER" id="PTHR30069:SF29">
    <property type="entry name" value="HEMOGLOBIN AND HEMOGLOBIN-HAPTOGLOBIN-BINDING PROTEIN 1-RELATED"/>
    <property type="match status" value="1"/>
</dbReference>
<dbReference type="EMBL" id="AP012342">
    <property type="protein sequence ID" value="BAM06054.1"/>
    <property type="molecule type" value="Genomic_DNA"/>
</dbReference>
<dbReference type="InterPro" id="IPR037066">
    <property type="entry name" value="Plug_dom_sf"/>
</dbReference>
<evidence type="ECO:0008006" key="16">
    <source>
        <dbReference type="Google" id="ProtNLM"/>
    </source>
</evidence>
<evidence type="ECO:0000313" key="14">
    <source>
        <dbReference type="EMBL" id="BAM06054.1"/>
    </source>
</evidence>
<dbReference type="RefSeq" id="WP_014448547.1">
    <property type="nucleotide sequence ID" value="NC_017094.1"/>
</dbReference>
<sequence>MIRKEKTLKNIAALAGIFLVSQWNGPLSYGQSAPDASASGKEASAPSVAASSVIYGTIFSSKDKKPLSSVPVALKNNGTGEVVTKKTDAQGAFIFSHLAPGNYQIIAGGGSFSLQKKEGILKGNTVGEMNFQVLPLSTGNSLLSGNIYEGHGDNKIPLSAQMAVKNTRTNEIYTVGSDNSGHFSLNNIPSGDYLVQITKKGYFPLSEKIAINGNTSHNFPLRLNRLAEADINAEANKKIQDNTGAMTIVGRKKFAENQTTGIGYVLMQTPSVNYYSRSGANGITGGMNYFMCRGYTTGGSNSAPSGGSNIEFSVEGVPQNVNQDGGMVYDLNLMNNDISSVDIQRGVTTSQQLGNYASGCAINIHLVQPTKDAYTQITSGMGNYGLYYTSLITNTGLNTKVNAAGYNDLSFLNMNGFQEYTNYQEIQDYGNISKYLSNGYVKLMFTGAYKNYDRGSSMTVQDFNSFGATYNGLPNGENTGYANGVNTPNSPYYKDWISERYMFTLQSENKINDSVTIKNNAFALITPYGVINVPVTSTGTNQIPGGGSFQNLTPTYGGQQSSGGSTSQNPFNFSYIEGQGFKVGDIVESTIKLWNSLTPIIGQNTLHVGFRLSDSNYLYANNPLLSPNITGNAQDASNELLTIGGYLEDHWRPTHQVLVSAGFRAMEVGEQYSEHLTGANLAYITSQGHGEGGITAGQNFDVFLPHVGIDYYPIKELKLYASAGQSYSTPAIQFWSGLAPGQQQLNVQPEIINDYQMGARYTGTKGFIAIDGYSDYISNMLLTSLVTVNNVPNVVPVQANTAQMEGIEAEFKYVIGDGFSVDGNYTVTNATFLSASFGSYSNTGDRLPFVPNQLANLDLNYAAGPWHATINERYTGNMNVIDTGGGVSGNCNCQANSPGYFVTNLILAYDLPTTSWYKSAQLFFNAFNLLNTNYYNPAFLTGNNNVDTLFVYPGEPINVFGGVTVTF</sequence>
<dbReference type="GO" id="GO:0015344">
    <property type="term" value="F:siderophore uptake transmembrane transporter activity"/>
    <property type="evidence" value="ECO:0007669"/>
    <property type="project" value="TreeGrafter"/>
</dbReference>
<feature type="domain" description="TonB-dependent receptor plug" evidence="13">
    <location>
        <begin position="239"/>
        <end position="351"/>
    </location>
</feature>
<evidence type="ECO:0000256" key="3">
    <source>
        <dbReference type="ARBA" id="ARBA00022452"/>
    </source>
</evidence>
<accession>I0ILA5</accession>
<dbReference type="Proteomes" id="UP000007382">
    <property type="component" value="Chromosome"/>
</dbReference>
<dbReference type="eggNOG" id="COG4772">
    <property type="taxonomic scope" value="Bacteria"/>
</dbReference>
<evidence type="ECO:0000259" key="13">
    <source>
        <dbReference type="Pfam" id="PF07715"/>
    </source>
</evidence>
<dbReference type="SUPFAM" id="SSF56935">
    <property type="entry name" value="Porins"/>
    <property type="match status" value="1"/>
</dbReference>
<dbReference type="Pfam" id="PF13620">
    <property type="entry name" value="CarboxypepD_reg"/>
    <property type="match status" value="1"/>
</dbReference>
<dbReference type="PANTHER" id="PTHR30069">
    <property type="entry name" value="TONB-DEPENDENT OUTER MEMBRANE RECEPTOR"/>
    <property type="match status" value="1"/>
</dbReference>
<keyword evidence="8" id="KW-0675">Receptor</keyword>
<evidence type="ECO:0000256" key="11">
    <source>
        <dbReference type="SAM" id="MobiDB-lite"/>
    </source>
</evidence>
<protein>
    <recommendedName>
        <fullName evidence="16">TonB-dependent receptor</fullName>
    </recommendedName>
</protein>
<keyword evidence="5" id="KW-0732">Signal</keyword>
<feature type="domain" description="TonB-dependent receptor-like beta-barrel" evidence="12">
    <location>
        <begin position="459"/>
        <end position="929"/>
    </location>
</feature>
<dbReference type="InterPro" id="IPR036942">
    <property type="entry name" value="Beta-barrel_TonB_sf"/>
</dbReference>
<evidence type="ECO:0000259" key="12">
    <source>
        <dbReference type="Pfam" id="PF00593"/>
    </source>
</evidence>
<organism evidence="14 15">
    <name type="scientific">Leptospirillum ferrooxidans (strain C2-3)</name>
    <dbReference type="NCBI Taxonomy" id="1162668"/>
    <lineage>
        <taxon>Bacteria</taxon>
        <taxon>Pseudomonadati</taxon>
        <taxon>Nitrospirota</taxon>
        <taxon>Nitrospiria</taxon>
        <taxon>Nitrospirales</taxon>
        <taxon>Nitrospiraceae</taxon>
        <taxon>Leptospirillum</taxon>
    </lineage>
</organism>
<evidence type="ECO:0000313" key="15">
    <source>
        <dbReference type="Proteomes" id="UP000007382"/>
    </source>
</evidence>
<feature type="compositionally biased region" description="Low complexity" evidence="11">
    <location>
        <begin position="557"/>
        <end position="568"/>
    </location>
</feature>
<name>I0ILA5_LEPFC</name>